<keyword evidence="1" id="KW-0472">Membrane</keyword>
<evidence type="ECO:0000313" key="4">
    <source>
        <dbReference type="Proteomes" id="UP000078550"/>
    </source>
</evidence>
<proteinExistence type="predicted"/>
<protein>
    <submittedName>
        <fullName evidence="2">PIR Superfamily Protein</fullName>
    </submittedName>
</protein>
<organism evidence="2 4">
    <name type="scientific">Plasmodium ovale wallikeri</name>
    <dbReference type="NCBI Taxonomy" id="864142"/>
    <lineage>
        <taxon>Eukaryota</taxon>
        <taxon>Sar</taxon>
        <taxon>Alveolata</taxon>
        <taxon>Apicomplexa</taxon>
        <taxon>Aconoidasida</taxon>
        <taxon>Haemosporida</taxon>
        <taxon>Plasmodiidae</taxon>
        <taxon>Plasmodium</taxon>
        <taxon>Plasmodium (Plasmodium)</taxon>
    </lineage>
</organism>
<feature type="transmembrane region" description="Helical" evidence="1">
    <location>
        <begin position="278"/>
        <end position="295"/>
    </location>
</feature>
<evidence type="ECO:0000313" key="5">
    <source>
        <dbReference type="Proteomes" id="UP000078555"/>
    </source>
</evidence>
<dbReference type="EMBL" id="FLRE01000001">
    <property type="protein sequence ID" value="SBT30678.1"/>
    <property type="molecule type" value="Genomic_DNA"/>
</dbReference>
<keyword evidence="5" id="KW-1185">Reference proteome</keyword>
<gene>
    <name evidence="3" type="ORF">POVWA1_086540</name>
    <name evidence="2" type="ORF">POVWA2_000160</name>
</gene>
<reference evidence="4 5" key="1">
    <citation type="submission" date="2016-05" db="EMBL/GenBank/DDBJ databases">
        <authorList>
            <person name="Naeem Raeece"/>
        </authorList>
    </citation>
    <scope>NUCLEOTIDE SEQUENCE [LARGE SCALE GENOMIC DNA]</scope>
</reference>
<evidence type="ECO:0000313" key="2">
    <source>
        <dbReference type="EMBL" id="SBT30678.1"/>
    </source>
</evidence>
<name>A0A1A8YGK6_PLAOA</name>
<evidence type="ECO:0000256" key="1">
    <source>
        <dbReference type="SAM" id="Phobius"/>
    </source>
</evidence>
<dbReference type="Proteomes" id="UP000078555">
    <property type="component" value="Unassembled WGS sequence"/>
</dbReference>
<keyword evidence="1" id="KW-0812">Transmembrane</keyword>
<accession>A0A1A8YGK6</accession>
<dbReference type="Proteomes" id="UP000078550">
    <property type="component" value="Unassembled WGS sequence"/>
</dbReference>
<reference evidence="2" key="2">
    <citation type="submission" date="2016-05" db="EMBL/GenBank/DDBJ databases">
        <authorList>
            <person name="Lavstsen T."/>
            <person name="Jespersen J.S."/>
        </authorList>
    </citation>
    <scope>NUCLEOTIDE SEQUENCE [LARGE SCALE GENOMIC DNA]</scope>
</reference>
<dbReference type="AlphaFoldDB" id="A0A1A8YGK6"/>
<keyword evidence="1" id="KW-1133">Transmembrane helix</keyword>
<sequence length="355" mass="42137">MVVTSTGPCSKWPSGHMYAFFDDFNKYEDMVKKAEEITTLREINYEKDILDDNEILFLDEICFSEKTDVSCNSLLNDNISSKIQNPHIICEKFKYLYDWLIGVKKQSQFQPDENDYIFLNYWLNDKLRANSLNSSFYVKDFYAALQKMDKTYFTNQSLQEKLNNIESHDLENMNILFDLYKAKSEIYSKITDHVITNKVESCLPYKRECNIKYREGIINCRVGCNDFHHALKQFKCLYEKDLAPYKDDKDDLQYKKLFELPDQDSVIKEYRRGQFRRITTTSFLVPVFGFLLLLISSNKFSPFRHYLLEKLKSTKNVLFSVEERENKLLSYASDSDSNIMDEEDYNIGYYSVRNF</sequence>
<dbReference type="EMBL" id="FLRD01001794">
    <property type="protein sequence ID" value="SBT58250.1"/>
    <property type="molecule type" value="Genomic_DNA"/>
</dbReference>
<evidence type="ECO:0000313" key="3">
    <source>
        <dbReference type="EMBL" id="SBT58250.1"/>
    </source>
</evidence>